<dbReference type="Proteomes" id="UP000188342">
    <property type="component" value="Unassembled WGS sequence"/>
</dbReference>
<dbReference type="HAMAP" id="MF_01219">
    <property type="entry name" value="PyrR"/>
    <property type="match status" value="1"/>
</dbReference>
<accession>A0A1R4IYQ4</accession>
<sequence>MTDTTLIPTAGTAPVEARTILSEEEIQRTLTRMTHQVLELSHGAQGLVLLGIPTRGVPLAHRLARSIAEAEGLEVPVGVLDITMYRDDLRRHPTRAAGRSQIPAPLEGRTVLLVDDVLFSGRTVLAALDALKDIGRPGRVMLATLVDRGHRELPVQADVVGLRIGTARDEHVIVHLAEVDGEDKVTIQRIPEENR</sequence>
<dbReference type="EC" id="2.4.2.9" evidence="4"/>
<dbReference type="RefSeq" id="WP_256762726.1">
    <property type="nucleotide sequence ID" value="NZ_FUKQ01000017.1"/>
</dbReference>
<comment type="function">
    <text evidence="4">Regulates the transcription of the pyrimidine nucleotide (pyr) operon in response to exogenous pyrimidines.</text>
</comment>
<keyword evidence="2 4" id="KW-0805">Transcription regulation</keyword>
<keyword evidence="3 4" id="KW-0804">Transcription</keyword>
<dbReference type="NCBIfam" id="NF003547">
    <property type="entry name" value="PRK05205.1-3"/>
    <property type="match status" value="1"/>
</dbReference>
<dbReference type="PANTHER" id="PTHR11608">
    <property type="entry name" value="BIFUNCTIONAL PROTEIN PYRR"/>
    <property type="match status" value="1"/>
</dbReference>
<dbReference type="GO" id="GO:0006355">
    <property type="term" value="P:regulation of DNA-templated transcription"/>
    <property type="evidence" value="ECO:0007669"/>
    <property type="project" value="UniProtKB-UniRule"/>
</dbReference>
<comment type="similarity">
    <text evidence="1 4">Belongs to the purine/pyrimidine phosphoribosyltransferase family. PyrR subfamily.</text>
</comment>
<keyword evidence="4 6" id="KW-0808">Transferase</keyword>
<dbReference type="InterPro" id="IPR000836">
    <property type="entry name" value="PRTase_dom"/>
</dbReference>
<proteinExistence type="inferred from homology"/>
<evidence type="ECO:0000256" key="4">
    <source>
        <dbReference type="HAMAP-Rule" id="MF_01219"/>
    </source>
</evidence>
<dbReference type="InterPro" id="IPR029057">
    <property type="entry name" value="PRTase-like"/>
</dbReference>
<name>A0A1R4IYQ4_9ACTN</name>
<dbReference type="Pfam" id="PF00156">
    <property type="entry name" value="Pribosyltran"/>
    <property type="match status" value="1"/>
</dbReference>
<dbReference type="SUPFAM" id="SSF53271">
    <property type="entry name" value="PRTase-like"/>
    <property type="match status" value="1"/>
</dbReference>
<feature type="domain" description="Phosphoribosyltransferase" evidence="5">
    <location>
        <begin position="20"/>
        <end position="162"/>
    </location>
</feature>
<evidence type="ECO:0000259" key="5">
    <source>
        <dbReference type="Pfam" id="PF00156"/>
    </source>
</evidence>
<dbReference type="FunFam" id="3.40.50.2020:FF:000020">
    <property type="entry name" value="Bifunctional protein PyrR"/>
    <property type="match status" value="1"/>
</dbReference>
<dbReference type="CDD" id="cd06223">
    <property type="entry name" value="PRTases_typeI"/>
    <property type="match status" value="1"/>
</dbReference>
<keyword evidence="7" id="KW-1185">Reference proteome</keyword>
<evidence type="ECO:0000313" key="6">
    <source>
        <dbReference type="EMBL" id="SJN24987.1"/>
    </source>
</evidence>
<evidence type="ECO:0000256" key="1">
    <source>
        <dbReference type="ARBA" id="ARBA00005565"/>
    </source>
</evidence>
<dbReference type="GO" id="GO:0004845">
    <property type="term" value="F:uracil phosphoribosyltransferase activity"/>
    <property type="evidence" value="ECO:0007669"/>
    <property type="project" value="UniProtKB-UniRule"/>
</dbReference>
<dbReference type="PANTHER" id="PTHR11608:SF0">
    <property type="entry name" value="BIFUNCTIONAL PROTEIN PYRR"/>
    <property type="match status" value="1"/>
</dbReference>
<dbReference type="AlphaFoldDB" id="A0A1R4IYQ4"/>
<dbReference type="NCBIfam" id="NF003549">
    <property type="entry name" value="PRK05205.1-5"/>
    <property type="match status" value="1"/>
</dbReference>
<dbReference type="InterPro" id="IPR050137">
    <property type="entry name" value="PyrR_bifunctional"/>
</dbReference>
<evidence type="ECO:0000313" key="7">
    <source>
        <dbReference type="Proteomes" id="UP000188342"/>
    </source>
</evidence>
<dbReference type="Gene3D" id="3.40.50.2020">
    <property type="match status" value="1"/>
</dbReference>
<protein>
    <recommendedName>
        <fullName evidence="4">Bifunctional protein PyrR</fullName>
    </recommendedName>
    <domain>
        <recommendedName>
            <fullName evidence="4">Pyrimidine operon regulatory protein</fullName>
        </recommendedName>
    </domain>
    <domain>
        <recommendedName>
            <fullName evidence="4">Uracil phosphoribosyltransferase</fullName>
            <shortName evidence="4">UPRTase</shortName>
            <ecNumber evidence="4">2.4.2.9</ecNumber>
        </recommendedName>
    </domain>
</protein>
<keyword evidence="4 6" id="KW-0328">Glycosyltransferase</keyword>
<dbReference type="EMBL" id="FUKQ01000017">
    <property type="protein sequence ID" value="SJN24987.1"/>
    <property type="molecule type" value="Genomic_DNA"/>
</dbReference>
<evidence type="ECO:0000256" key="2">
    <source>
        <dbReference type="ARBA" id="ARBA00023015"/>
    </source>
</evidence>
<comment type="catalytic activity">
    <reaction evidence="4">
        <text>UMP + diphosphate = 5-phospho-alpha-D-ribose 1-diphosphate + uracil</text>
        <dbReference type="Rhea" id="RHEA:13017"/>
        <dbReference type="ChEBI" id="CHEBI:17568"/>
        <dbReference type="ChEBI" id="CHEBI:33019"/>
        <dbReference type="ChEBI" id="CHEBI:57865"/>
        <dbReference type="ChEBI" id="CHEBI:58017"/>
        <dbReference type="EC" id="2.4.2.9"/>
    </reaction>
</comment>
<gene>
    <name evidence="4" type="primary">pyrR</name>
    <name evidence="6" type="ORF">FM114_04530</name>
</gene>
<reference evidence="6 7" key="1">
    <citation type="submission" date="2017-02" db="EMBL/GenBank/DDBJ databases">
        <authorList>
            <person name="Peterson S.W."/>
        </authorList>
    </citation>
    <scope>NUCLEOTIDE SEQUENCE [LARGE SCALE GENOMIC DNA]</scope>
    <source>
        <strain evidence="6 7">LSP_Lj1</strain>
    </source>
</reference>
<evidence type="ECO:0000256" key="3">
    <source>
        <dbReference type="ARBA" id="ARBA00023163"/>
    </source>
</evidence>
<comment type="function">
    <text evidence="4">Also displays a weak uracil phosphoribosyltransferase activity which is not physiologically significant.</text>
</comment>
<dbReference type="STRING" id="1255658.FM114_04530"/>
<organism evidence="6 7">
    <name type="scientific">Luteococcus japonicus LSP_Lj1</name>
    <dbReference type="NCBI Taxonomy" id="1255658"/>
    <lineage>
        <taxon>Bacteria</taxon>
        <taxon>Bacillati</taxon>
        <taxon>Actinomycetota</taxon>
        <taxon>Actinomycetes</taxon>
        <taxon>Propionibacteriales</taxon>
        <taxon>Propionibacteriaceae</taxon>
        <taxon>Luteococcus</taxon>
    </lineage>
</organism>
<feature type="short sequence motif" description="PRPP-binding" evidence="4">
    <location>
        <begin position="111"/>
        <end position="123"/>
    </location>
</feature>
<dbReference type="InterPro" id="IPR023050">
    <property type="entry name" value="PyrR"/>
</dbReference>